<dbReference type="EMBL" id="JAGTJQ010000002">
    <property type="protein sequence ID" value="KAH7038456.1"/>
    <property type="molecule type" value="Genomic_DNA"/>
</dbReference>
<feature type="compositionally biased region" description="Basic and acidic residues" evidence="1">
    <location>
        <begin position="264"/>
        <end position="276"/>
    </location>
</feature>
<gene>
    <name evidence="2" type="ORF">B0I36DRAFT_316314</name>
</gene>
<evidence type="ECO:0000313" key="3">
    <source>
        <dbReference type="Proteomes" id="UP000756346"/>
    </source>
</evidence>
<comment type="caution">
    <text evidence="2">The sequence shown here is derived from an EMBL/GenBank/DDBJ whole genome shotgun (WGS) entry which is preliminary data.</text>
</comment>
<name>A0A9P9BVA2_9PEZI</name>
<reference evidence="2" key="1">
    <citation type="journal article" date="2021" name="Nat. Commun.">
        <title>Genetic determinants of endophytism in the Arabidopsis root mycobiome.</title>
        <authorList>
            <person name="Mesny F."/>
            <person name="Miyauchi S."/>
            <person name="Thiergart T."/>
            <person name="Pickel B."/>
            <person name="Atanasova L."/>
            <person name="Karlsson M."/>
            <person name="Huettel B."/>
            <person name="Barry K.W."/>
            <person name="Haridas S."/>
            <person name="Chen C."/>
            <person name="Bauer D."/>
            <person name="Andreopoulos W."/>
            <person name="Pangilinan J."/>
            <person name="LaButti K."/>
            <person name="Riley R."/>
            <person name="Lipzen A."/>
            <person name="Clum A."/>
            <person name="Drula E."/>
            <person name="Henrissat B."/>
            <person name="Kohler A."/>
            <person name="Grigoriev I.V."/>
            <person name="Martin F.M."/>
            <person name="Hacquard S."/>
        </authorList>
    </citation>
    <scope>NUCLEOTIDE SEQUENCE</scope>
    <source>
        <strain evidence="2">MPI-CAGE-CH-0230</strain>
    </source>
</reference>
<dbReference type="GeneID" id="70182556"/>
<dbReference type="RefSeq" id="XP_046017577.1">
    <property type="nucleotide sequence ID" value="XM_046153010.1"/>
</dbReference>
<evidence type="ECO:0000313" key="2">
    <source>
        <dbReference type="EMBL" id="KAH7038456.1"/>
    </source>
</evidence>
<dbReference type="AlphaFoldDB" id="A0A9P9BVA2"/>
<dbReference type="Proteomes" id="UP000756346">
    <property type="component" value="Unassembled WGS sequence"/>
</dbReference>
<sequence length="282" mass="30633">MERALWEACLPGLRCAECKEGQDGFCLGTSMLGLKTFVVDSRPPVDEALEASGFIAPGSGRALRRLLGETGSCIAGSVAGRVCLPSASAGRTMTILVPDEERDRAGRAALVTYFVDSQGYANVTPVVSKGVRGGVSTLFRPPTREGQDGFCVQVAEYPVGESRLVDCQVCMSRNTLECVCLFGNRLVVPFPFITVGHGRVVERDGSQLWMSHGRRDEHFFACQPRAVFTISEETDSMREGQLSGYVLEGTDLWEDSSSEQESMQGREADDRSERSETLVSSP</sequence>
<organism evidence="2 3">
    <name type="scientific">Microdochium trichocladiopsis</name>
    <dbReference type="NCBI Taxonomy" id="1682393"/>
    <lineage>
        <taxon>Eukaryota</taxon>
        <taxon>Fungi</taxon>
        <taxon>Dikarya</taxon>
        <taxon>Ascomycota</taxon>
        <taxon>Pezizomycotina</taxon>
        <taxon>Sordariomycetes</taxon>
        <taxon>Xylariomycetidae</taxon>
        <taxon>Xylariales</taxon>
        <taxon>Microdochiaceae</taxon>
        <taxon>Microdochium</taxon>
    </lineage>
</organism>
<feature type="region of interest" description="Disordered" evidence="1">
    <location>
        <begin position="254"/>
        <end position="282"/>
    </location>
</feature>
<accession>A0A9P9BVA2</accession>
<keyword evidence="3" id="KW-1185">Reference proteome</keyword>
<evidence type="ECO:0000256" key="1">
    <source>
        <dbReference type="SAM" id="MobiDB-lite"/>
    </source>
</evidence>
<protein>
    <submittedName>
        <fullName evidence="2">Uncharacterized protein</fullName>
    </submittedName>
</protein>
<proteinExistence type="predicted"/>